<reference evidence="5" key="1">
    <citation type="submission" date="2013-01" db="EMBL/GenBank/DDBJ databases">
        <title>Draft Genome Sequence of a Mulberry Tree, Morus notabilis C.K. Schneid.</title>
        <authorList>
            <person name="He N."/>
            <person name="Zhao S."/>
        </authorList>
    </citation>
    <scope>NUCLEOTIDE SEQUENCE</scope>
</reference>
<dbReference type="GO" id="GO:0009723">
    <property type="term" value="P:response to ethylene"/>
    <property type="evidence" value="ECO:0007669"/>
    <property type="project" value="TreeGrafter"/>
</dbReference>
<organism evidence="4 5">
    <name type="scientific">Morus notabilis</name>
    <dbReference type="NCBI Taxonomy" id="981085"/>
    <lineage>
        <taxon>Eukaryota</taxon>
        <taxon>Viridiplantae</taxon>
        <taxon>Streptophyta</taxon>
        <taxon>Embryophyta</taxon>
        <taxon>Tracheophyta</taxon>
        <taxon>Spermatophyta</taxon>
        <taxon>Magnoliopsida</taxon>
        <taxon>eudicotyledons</taxon>
        <taxon>Gunneridae</taxon>
        <taxon>Pentapetalae</taxon>
        <taxon>rosids</taxon>
        <taxon>fabids</taxon>
        <taxon>Rosales</taxon>
        <taxon>Moraceae</taxon>
        <taxon>Moreae</taxon>
        <taxon>Morus</taxon>
    </lineage>
</organism>
<dbReference type="KEGG" id="mnt:21394403"/>
<protein>
    <recommendedName>
        <fullName evidence="6">Proline-rich protein 3</fullName>
    </recommendedName>
</protein>
<dbReference type="Proteomes" id="UP000030645">
    <property type="component" value="Unassembled WGS sequence"/>
</dbReference>
<sequence>MACSSFCMTSILLLSLLILASASDYSGYDSKPKDYEAQKPTEEKEKLPKYDQTPKPEYKQVKPEDHKVKFYPTKPIKYVHPKVLEGKVKILPVKPNNYGQPKPERKEKLIPIKKPDHEQPKTEVKENILPSKPVYETPKPEEGEEKLVPNYTKPYYKEPVPKGKKNILPRTIGVQGLVLCKSGLKNFPIPGAVARITCLAVDEKSHKTTYFSVRSKACDSKGYFYTTISPPKSLGINYNEWKIKDCKAYLDHSPLEACKFSTDVNNGVTGHLLSSYSILSHNNAKLYSVGPFFYTSEPNYKTPIPNGY</sequence>
<dbReference type="eggNOG" id="ENOG502S1TD">
    <property type="taxonomic scope" value="Eukaryota"/>
</dbReference>
<name>W9QFJ3_9ROSA</name>
<evidence type="ECO:0008006" key="6">
    <source>
        <dbReference type="Google" id="ProtNLM"/>
    </source>
</evidence>
<keyword evidence="5" id="KW-1185">Reference proteome</keyword>
<evidence type="ECO:0000256" key="2">
    <source>
        <dbReference type="SAM" id="MobiDB-lite"/>
    </source>
</evidence>
<dbReference type="AlphaFoldDB" id="W9QFJ3"/>
<dbReference type="GO" id="GO:0071944">
    <property type="term" value="C:cell periphery"/>
    <property type="evidence" value="ECO:0007669"/>
    <property type="project" value="TreeGrafter"/>
</dbReference>
<dbReference type="OrthoDB" id="1194340at2759"/>
<dbReference type="Pfam" id="PF01190">
    <property type="entry name" value="Pollen_Ole_e_1"/>
    <property type="match status" value="1"/>
</dbReference>
<dbReference type="PANTHER" id="PTHR33470:SF40">
    <property type="entry name" value="PROTEIN SEED AND ROOT HAIR PROTECTIVE PROTEIN"/>
    <property type="match status" value="1"/>
</dbReference>
<evidence type="ECO:0000313" key="5">
    <source>
        <dbReference type="Proteomes" id="UP000030645"/>
    </source>
</evidence>
<evidence type="ECO:0000256" key="1">
    <source>
        <dbReference type="ARBA" id="ARBA00022729"/>
    </source>
</evidence>
<gene>
    <name evidence="4" type="ORF">L484_011130</name>
</gene>
<keyword evidence="1 3" id="KW-0732">Signal</keyword>
<dbReference type="EMBL" id="KE343530">
    <property type="protein sequence ID" value="EXB33539.1"/>
    <property type="molecule type" value="Genomic_DNA"/>
</dbReference>
<evidence type="ECO:0000256" key="3">
    <source>
        <dbReference type="SAM" id="SignalP"/>
    </source>
</evidence>
<proteinExistence type="predicted"/>
<feature type="region of interest" description="Disordered" evidence="2">
    <location>
        <begin position="26"/>
        <end position="64"/>
    </location>
</feature>
<dbReference type="PANTHER" id="PTHR33470">
    <property type="entry name" value="OS01G0164075 PROTEIN"/>
    <property type="match status" value="1"/>
</dbReference>
<evidence type="ECO:0000313" key="4">
    <source>
        <dbReference type="EMBL" id="EXB33539.1"/>
    </source>
</evidence>
<accession>W9QFJ3</accession>
<feature type="chain" id="PRO_5004930597" description="Proline-rich protein 3" evidence="3">
    <location>
        <begin position="23"/>
        <end position="308"/>
    </location>
</feature>
<feature type="signal peptide" evidence="3">
    <location>
        <begin position="1"/>
        <end position="22"/>
    </location>
</feature>
<feature type="compositionally biased region" description="Basic and acidic residues" evidence="2">
    <location>
        <begin position="30"/>
        <end position="64"/>
    </location>
</feature>